<evidence type="ECO:0000313" key="22">
    <source>
        <dbReference type="EMBL" id="KFO34997.1"/>
    </source>
</evidence>
<dbReference type="PRINTS" id="PR01407">
    <property type="entry name" value="BUTYPHLNCDUF"/>
</dbReference>
<keyword evidence="10" id="KW-0479">Metal-binding</keyword>
<comment type="subcellular location">
    <subcellularLocation>
        <location evidence="3">Cytoplasm</location>
    </subcellularLocation>
    <subcellularLocation>
        <location evidence="2">Nucleus</location>
    </subcellularLocation>
</comment>
<evidence type="ECO:0000256" key="12">
    <source>
        <dbReference type="ARBA" id="ARBA00022786"/>
    </source>
</evidence>
<evidence type="ECO:0000313" key="23">
    <source>
        <dbReference type="Proteomes" id="UP000028990"/>
    </source>
</evidence>
<dbReference type="InterPro" id="IPR006574">
    <property type="entry name" value="PRY"/>
</dbReference>
<keyword evidence="14" id="KW-0391">Immunity</keyword>
<gene>
    <name evidence="22" type="ORF">H920_03699</name>
</gene>
<dbReference type="PROSITE" id="PS00518">
    <property type="entry name" value="ZF_RING_1"/>
    <property type="match status" value="1"/>
</dbReference>
<evidence type="ECO:0000256" key="10">
    <source>
        <dbReference type="ARBA" id="ARBA00022723"/>
    </source>
</evidence>
<accession>A0A091DV69</accession>
<evidence type="ECO:0000256" key="5">
    <source>
        <dbReference type="ARBA" id="ARBA00012483"/>
    </source>
</evidence>
<organism evidence="22 23">
    <name type="scientific">Fukomys damarensis</name>
    <name type="common">Damaraland mole rat</name>
    <name type="synonym">Cryptomys damarensis</name>
    <dbReference type="NCBI Taxonomy" id="885580"/>
    <lineage>
        <taxon>Eukaryota</taxon>
        <taxon>Metazoa</taxon>
        <taxon>Chordata</taxon>
        <taxon>Craniata</taxon>
        <taxon>Vertebrata</taxon>
        <taxon>Euteleostomi</taxon>
        <taxon>Mammalia</taxon>
        <taxon>Eutheria</taxon>
        <taxon>Euarchontoglires</taxon>
        <taxon>Glires</taxon>
        <taxon>Rodentia</taxon>
        <taxon>Hystricomorpha</taxon>
        <taxon>Bathyergidae</taxon>
        <taxon>Fukomys</taxon>
    </lineage>
</organism>
<comment type="pathway">
    <text evidence="4">Protein modification; protein ubiquitination.</text>
</comment>
<dbReference type="SMART" id="SM00449">
    <property type="entry name" value="SPRY"/>
    <property type="match status" value="1"/>
</dbReference>
<dbReference type="InterPro" id="IPR013320">
    <property type="entry name" value="ConA-like_dom_sf"/>
</dbReference>
<dbReference type="AlphaFoldDB" id="A0A091DV69"/>
<keyword evidence="23" id="KW-1185">Reference proteome</keyword>
<feature type="compositionally biased region" description="Polar residues" evidence="19">
    <location>
        <begin position="784"/>
        <end position="795"/>
    </location>
</feature>
<keyword evidence="15 18" id="KW-0175">Coiled coil</keyword>
<keyword evidence="7" id="KW-0597">Phosphoprotein</keyword>
<keyword evidence="9" id="KW-0808">Transferase</keyword>
<dbReference type="PROSITE" id="PS50188">
    <property type="entry name" value="B302_SPRY"/>
    <property type="match status" value="1"/>
</dbReference>
<evidence type="ECO:0000256" key="16">
    <source>
        <dbReference type="ARBA" id="ARBA00023242"/>
    </source>
</evidence>
<evidence type="ECO:0000259" key="21">
    <source>
        <dbReference type="PROSITE" id="PS50188"/>
    </source>
</evidence>
<dbReference type="GO" id="GO:0016874">
    <property type="term" value="F:ligase activity"/>
    <property type="evidence" value="ECO:0007669"/>
    <property type="project" value="UniProtKB-KW"/>
</dbReference>
<feature type="region of interest" description="Disordered" evidence="19">
    <location>
        <begin position="631"/>
        <end position="656"/>
    </location>
</feature>
<dbReference type="SUPFAM" id="SSF57850">
    <property type="entry name" value="RING/U-box"/>
    <property type="match status" value="1"/>
</dbReference>
<evidence type="ECO:0000256" key="14">
    <source>
        <dbReference type="ARBA" id="ARBA00022859"/>
    </source>
</evidence>
<evidence type="ECO:0000256" key="8">
    <source>
        <dbReference type="ARBA" id="ARBA00022588"/>
    </source>
</evidence>
<dbReference type="Pfam" id="PF13765">
    <property type="entry name" value="PRY"/>
    <property type="match status" value="1"/>
</dbReference>
<keyword evidence="6" id="KW-0963">Cytoplasm</keyword>
<evidence type="ECO:0000256" key="17">
    <source>
        <dbReference type="PROSITE-ProRule" id="PRU00175"/>
    </source>
</evidence>
<dbReference type="GO" id="GO:0008270">
    <property type="term" value="F:zinc ion binding"/>
    <property type="evidence" value="ECO:0007669"/>
    <property type="project" value="UniProtKB-KW"/>
</dbReference>
<dbReference type="EMBL" id="KN121896">
    <property type="protein sequence ID" value="KFO34997.1"/>
    <property type="molecule type" value="Genomic_DNA"/>
</dbReference>
<dbReference type="SUPFAM" id="SSF57845">
    <property type="entry name" value="B-box zinc-binding domain"/>
    <property type="match status" value="1"/>
</dbReference>
<evidence type="ECO:0000256" key="7">
    <source>
        <dbReference type="ARBA" id="ARBA00022553"/>
    </source>
</evidence>
<dbReference type="Gene3D" id="3.30.160.60">
    <property type="entry name" value="Classic Zinc Finger"/>
    <property type="match status" value="1"/>
</dbReference>
<dbReference type="FunFam" id="2.60.120.920:FF:000045">
    <property type="entry name" value="E3 ubiquitin/ISG15 ligase TRIM25"/>
    <property type="match status" value="1"/>
</dbReference>
<dbReference type="Gene3D" id="3.30.40.10">
    <property type="entry name" value="Zinc/RING finger domain, C3HC4 (zinc finger)"/>
    <property type="match status" value="1"/>
</dbReference>
<feature type="region of interest" description="Disordered" evidence="19">
    <location>
        <begin position="297"/>
        <end position="353"/>
    </location>
</feature>
<dbReference type="GO" id="GO:0045087">
    <property type="term" value="P:innate immune response"/>
    <property type="evidence" value="ECO:0007669"/>
    <property type="project" value="UniProtKB-KW"/>
</dbReference>
<protein>
    <recommendedName>
        <fullName evidence="5">RING-type E3 ubiquitin transferase</fullName>
        <ecNumber evidence="5">2.3.2.27</ecNumber>
    </recommendedName>
</protein>
<dbReference type="CDD" id="cd19776">
    <property type="entry name" value="Bbox2_TRIM25_C-IV"/>
    <property type="match status" value="1"/>
</dbReference>
<dbReference type="STRING" id="885580.ENSFDAP00000009486"/>
<feature type="compositionally biased region" description="Basic and acidic residues" evidence="19">
    <location>
        <begin position="297"/>
        <end position="306"/>
    </location>
</feature>
<proteinExistence type="predicted"/>
<dbReference type="InterPro" id="IPR058030">
    <property type="entry name" value="TRIM8/14/16/25/29/45/65_CC"/>
</dbReference>
<evidence type="ECO:0000256" key="15">
    <source>
        <dbReference type="ARBA" id="ARBA00023054"/>
    </source>
</evidence>
<evidence type="ECO:0000256" key="11">
    <source>
        <dbReference type="ARBA" id="ARBA00022771"/>
    </source>
</evidence>
<dbReference type="GO" id="GO:0061630">
    <property type="term" value="F:ubiquitin protein ligase activity"/>
    <property type="evidence" value="ECO:0007669"/>
    <property type="project" value="UniProtKB-EC"/>
</dbReference>
<name>A0A091DV69_FUKDA</name>
<dbReference type="Pfam" id="PF25600">
    <property type="entry name" value="TRIM_CC"/>
    <property type="match status" value="1"/>
</dbReference>
<dbReference type="InterPro" id="IPR017907">
    <property type="entry name" value="Znf_RING_CS"/>
</dbReference>
<evidence type="ECO:0000259" key="20">
    <source>
        <dbReference type="PROSITE" id="PS50089"/>
    </source>
</evidence>
<dbReference type="PANTHER" id="PTHR25465:SF77">
    <property type="entry name" value="E3 UBIQUITIN_ISG15 LIGASE TRIM25"/>
    <property type="match status" value="1"/>
</dbReference>
<feature type="domain" description="B30.2/SPRY" evidence="21">
    <location>
        <begin position="382"/>
        <end position="578"/>
    </location>
</feature>
<dbReference type="SUPFAM" id="SSF49899">
    <property type="entry name" value="Concanavalin A-like lectins/glucanases"/>
    <property type="match status" value="1"/>
</dbReference>
<keyword evidence="22" id="KW-0436">Ligase</keyword>
<keyword evidence="13" id="KW-0862">Zinc</keyword>
<evidence type="ECO:0000256" key="3">
    <source>
        <dbReference type="ARBA" id="ARBA00004496"/>
    </source>
</evidence>
<dbReference type="InterPro" id="IPR001870">
    <property type="entry name" value="B30.2/SPRY"/>
</dbReference>
<dbReference type="GO" id="GO:0005634">
    <property type="term" value="C:nucleus"/>
    <property type="evidence" value="ECO:0007669"/>
    <property type="project" value="UniProtKB-SubCell"/>
</dbReference>
<feature type="domain" description="RING-type" evidence="20">
    <location>
        <begin position="13"/>
        <end position="54"/>
    </location>
</feature>
<evidence type="ECO:0000256" key="19">
    <source>
        <dbReference type="SAM" id="MobiDB-lite"/>
    </source>
</evidence>
<dbReference type="SMART" id="SM00589">
    <property type="entry name" value="PRY"/>
    <property type="match status" value="1"/>
</dbReference>
<feature type="coiled-coil region" evidence="18">
    <location>
        <begin position="175"/>
        <end position="202"/>
    </location>
</feature>
<dbReference type="eggNOG" id="KOG2177">
    <property type="taxonomic scope" value="Eukaryota"/>
</dbReference>
<evidence type="ECO:0000256" key="9">
    <source>
        <dbReference type="ARBA" id="ARBA00022679"/>
    </source>
</evidence>
<dbReference type="Pfam" id="PF15227">
    <property type="entry name" value="zf-C3HC4_4"/>
    <property type="match status" value="1"/>
</dbReference>
<dbReference type="PROSITE" id="PS50089">
    <property type="entry name" value="ZF_RING_2"/>
    <property type="match status" value="1"/>
</dbReference>
<dbReference type="InterPro" id="IPR003879">
    <property type="entry name" value="Butyrophylin_SPRY"/>
</dbReference>
<dbReference type="InterPro" id="IPR001841">
    <property type="entry name" value="Znf_RING"/>
</dbReference>
<keyword evidence="8" id="KW-0399">Innate immunity</keyword>
<dbReference type="EC" id="2.3.2.27" evidence="5"/>
<feature type="compositionally biased region" description="Low complexity" evidence="19">
    <location>
        <begin position="307"/>
        <end position="331"/>
    </location>
</feature>
<evidence type="ECO:0000256" key="18">
    <source>
        <dbReference type="SAM" id="Coils"/>
    </source>
</evidence>
<dbReference type="CDD" id="cd16597">
    <property type="entry name" value="RING-HC_TRIM25_C-IV"/>
    <property type="match status" value="1"/>
</dbReference>
<dbReference type="Pfam" id="PF00622">
    <property type="entry name" value="SPRY"/>
    <property type="match status" value="1"/>
</dbReference>
<keyword evidence="12" id="KW-0833">Ubl conjugation pathway</keyword>
<dbReference type="FunFam" id="3.30.40.10:FF:000438">
    <property type="entry name" value="Bloodthirsty-related gene family, member 25"/>
    <property type="match status" value="1"/>
</dbReference>
<evidence type="ECO:0000256" key="4">
    <source>
        <dbReference type="ARBA" id="ARBA00004906"/>
    </source>
</evidence>
<reference evidence="22 23" key="1">
    <citation type="submission" date="2013-11" db="EMBL/GenBank/DDBJ databases">
        <title>The Damaraland mole rat (Fukomys damarensis) genome and evolution of African mole rats.</title>
        <authorList>
            <person name="Gladyshev V.N."/>
            <person name="Fang X."/>
        </authorList>
    </citation>
    <scope>NUCLEOTIDE SEQUENCE [LARGE SCALE GENOMIC DNA]</scope>
    <source>
        <tissue evidence="22">Liver</tissue>
    </source>
</reference>
<evidence type="ECO:0000256" key="6">
    <source>
        <dbReference type="ARBA" id="ARBA00022490"/>
    </source>
</evidence>
<feature type="region of interest" description="Disordered" evidence="19">
    <location>
        <begin position="750"/>
        <end position="806"/>
    </location>
</feature>
<sequence length="916" mass="102057">MAELCPLAEELLCCICLEFFKEPVSTPCGHNFCKSCLEETWAFQGAPYPCPQCRTVYAERPQLNKNTVLCAVEHLRPHLDSPAFQDHRLQAPVGDLRRRKCPQHNRLRELFCPEHGECICHICLVEHKVCSPVPLTQASVDLENKLRQKLSVMYGQINGASRALEDVRARKQGVQDAAGRKMEQLKQEYMEMKALIDSSEINALRKIKEEEKRVSAKLDTIYQILLKKRNEIQTLKEEIDLNLAKGDEFEFLEKASKLQGVATKPVYIPKVELDHELIKGVYQGTVDLKMELKKALRQLQEKKPEESTSSGDTGDSSSDSTPKGPQPTKKAPQAKKTKKVPPPTTPAAPKMPIFGAPGQAVDVKATVPEAASAIDFQSLKAKVLENFLVKSRPELLEYSVKVVLDYNTAHNRVCLSDNYSVASVADVPQYHRPHPQRFTHCSQVLGLHSYRKGIHYWEVELQKGTFCGVGVCYSAMERQGPESRLGRNAGSWCVEWFNNKISVWHNNVEKTLPSTRATRVGVLLSCDHGFLIFFAVAADKIHLMYKFKGLNFTDALHPAFWMFSTGARLSLCPLNVLWRCLLLWEQKNPGIRNPRKQDNGQRQNRDGGAFVVHVRLPLRSPVSTTKPLRVAPLRRGQRPGGFRARRIPPPRLPSLPAPIGARLRDPVCLPRAREAAQVSALSKRLDQKWPSTKDSLAEATSEPLIFSQQCVKKRHKATPPKCCTFNFIKNKQTPSTQVLRLSFLSAVKDHRGQTQHNGSSERGSPSGGARGASGRERAGVRKSPTWQLSLSTSASHGGPRDEFPTRSFCFAPHGGRELSGRPQVGGSSGKALRTVSEEGFPESCNVPFGDLQASHAAYSVRTTGLNRCVYLRKDQTQIISIPKLQTGTDAKFGALLCNKMPLKIVKRPSGHILSSN</sequence>
<dbReference type="Proteomes" id="UP000028990">
    <property type="component" value="Unassembled WGS sequence"/>
</dbReference>
<comment type="catalytic activity">
    <reaction evidence="1">
        <text>S-ubiquitinyl-[E2 ubiquitin-conjugating enzyme]-L-cysteine + [acceptor protein]-L-lysine = [E2 ubiquitin-conjugating enzyme]-L-cysteine + N(6)-ubiquitinyl-[acceptor protein]-L-lysine.</text>
        <dbReference type="EC" id="2.3.2.27"/>
    </reaction>
</comment>
<dbReference type="InterPro" id="IPR043136">
    <property type="entry name" value="B30.2/SPRY_sf"/>
</dbReference>
<dbReference type="InterPro" id="IPR051051">
    <property type="entry name" value="E3_ubiq-ligase_TRIM/RNF"/>
</dbReference>
<keyword evidence="11 17" id="KW-0863">Zinc-finger</keyword>
<dbReference type="InterPro" id="IPR013083">
    <property type="entry name" value="Znf_RING/FYVE/PHD"/>
</dbReference>
<dbReference type="PANTHER" id="PTHR25465">
    <property type="entry name" value="B-BOX DOMAIN CONTAINING"/>
    <property type="match status" value="1"/>
</dbReference>
<dbReference type="Gene3D" id="2.60.120.920">
    <property type="match status" value="1"/>
</dbReference>
<dbReference type="SMART" id="SM00184">
    <property type="entry name" value="RING"/>
    <property type="match status" value="1"/>
</dbReference>
<keyword evidence="16" id="KW-0539">Nucleus</keyword>
<dbReference type="GO" id="GO:0005737">
    <property type="term" value="C:cytoplasm"/>
    <property type="evidence" value="ECO:0007669"/>
    <property type="project" value="UniProtKB-SubCell"/>
</dbReference>
<evidence type="ECO:0000256" key="13">
    <source>
        <dbReference type="ARBA" id="ARBA00022833"/>
    </source>
</evidence>
<dbReference type="InterPro" id="IPR003877">
    <property type="entry name" value="SPRY_dom"/>
</dbReference>
<evidence type="ECO:0000256" key="2">
    <source>
        <dbReference type="ARBA" id="ARBA00004123"/>
    </source>
</evidence>
<evidence type="ECO:0000256" key="1">
    <source>
        <dbReference type="ARBA" id="ARBA00000900"/>
    </source>
</evidence>